<dbReference type="InterPro" id="IPR036179">
    <property type="entry name" value="Ig-like_dom_sf"/>
</dbReference>
<evidence type="ECO:0000256" key="3">
    <source>
        <dbReference type="ARBA" id="ARBA00023319"/>
    </source>
</evidence>
<dbReference type="PANTHER" id="PTHR16423">
    <property type="entry name" value="TREM-LIKE TRANSCRIPT PROTEIN"/>
    <property type="match status" value="1"/>
</dbReference>
<proteinExistence type="predicted"/>
<reference evidence="4 5" key="1">
    <citation type="submission" date="2021-02" db="EMBL/GenBank/DDBJ databases">
        <title>Safari Cat Assemblies.</title>
        <authorList>
            <person name="Bredemeyer K.R."/>
            <person name="Murphy W.J."/>
        </authorList>
    </citation>
    <scope>NUCLEOTIDE SEQUENCE [LARGE SCALE GENOMIC DNA]</scope>
</reference>
<keyword evidence="2" id="KW-1015">Disulfide bond</keyword>
<accession>A0ABI7Y7K5</accession>
<evidence type="ECO:0000256" key="1">
    <source>
        <dbReference type="ARBA" id="ARBA00022729"/>
    </source>
</evidence>
<gene>
    <name evidence="4" type="primary">IL36A</name>
</gene>
<dbReference type="GeneTree" id="ENSGT00940000169754"/>
<dbReference type="InterPro" id="IPR013783">
    <property type="entry name" value="Ig-like_fold"/>
</dbReference>
<dbReference type="Proteomes" id="UP000823872">
    <property type="component" value="Chromosome B2"/>
</dbReference>
<evidence type="ECO:0008006" key="6">
    <source>
        <dbReference type="Google" id="ProtNLM"/>
    </source>
</evidence>
<organism evidence="4 5">
    <name type="scientific">Felis catus</name>
    <name type="common">Cat</name>
    <name type="synonym">Felis silvestris catus</name>
    <dbReference type="NCBI Taxonomy" id="9685"/>
    <lineage>
        <taxon>Eukaryota</taxon>
        <taxon>Metazoa</taxon>
        <taxon>Chordata</taxon>
        <taxon>Craniata</taxon>
        <taxon>Vertebrata</taxon>
        <taxon>Euteleostomi</taxon>
        <taxon>Mammalia</taxon>
        <taxon>Eutheria</taxon>
        <taxon>Laurasiatheria</taxon>
        <taxon>Carnivora</taxon>
        <taxon>Feliformia</taxon>
        <taxon>Felidae</taxon>
        <taxon>Felinae</taxon>
        <taxon>Felis</taxon>
    </lineage>
</organism>
<protein>
    <recommendedName>
        <fullName evidence="6">Immunoglobulin V-set domain-containing protein</fullName>
    </recommendedName>
</protein>
<dbReference type="PANTHER" id="PTHR16423:SF7">
    <property type="entry name" value="NATURAL CYTOTOXICITY TRIGGERING RECEPTOR 2"/>
    <property type="match status" value="1"/>
</dbReference>
<keyword evidence="5" id="KW-1185">Reference proteome</keyword>
<evidence type="ECO:0000256" key="2">
    <source>
        <dbReference type="ARBA" id="ARBA00023157"/>
    </source>
</evidence>
<reference evidence="4" key="3">
    <citation type="submission" date="2025-09" db="UniProtKB">
        <authorList>
            <consortium name="Ensembl"/>
        </authorList>
    </citation>
    <scope>IDENTIFICATION</scope>
    <source>
        <strain evidence="4">breed Abyssinian</strain>
    </source>
</reference>
<keyword evidence="3" id="KW-0393">Immunoglobulin domain</keyword>
<dbReference type="Ensembl" id="ENSFCTT00005043235.1">
    <property type="protein sequence ID" value="ENSFCTP00005030748.1"/>
    <property type="gene ID" value="ENSFCTG00005015159.1"/>
</dbReference>
<evidence type="ECO:0000313" key="5">
    <source>
        <dbReference type="Proteomes" id="UP000823872"/>
    </source>
</evidence>
<dbReference type="InterPro" id="IPR052314">
    <property type="entry name" value="Immune_rcpt_domain"/>
</dbReference>
<reference evidence="4" key="2">
    <citation type="submission" date="2025-08" db="UniProtKB">
        <authorList>
            <consortium name="Ensembl"/>
        </authorList>
    </citation>
    <scope>IDENTIFICATION</scope>
    <source>
        <strain evidence="4">breed Abyssinian</strain>
    </source>
</reference>
<name>A0ABI7Y7K5_FELCA</name>
<dbReference type="Gene3D" id="2.60.40.10">
    <property type="entry name" value="Immunoglobulins"/>
    <property type="match status" value="1"/>
</dbReference>
<dbReference type="SUPFAM" id="SSF48726">
    <property type="entry name" value="Immunoglobulin"/>
    <property type="match status" value="1"/>
</dbReference>
<keyword evidence="1" id="KW-0732">Signal</keyword>
<evidence type="ECO:0000313" key="4">
    <source>
        <dbReference type="Ensembl" id="ENSFCTP00005030748.1"/>
    </source>
</evidence>
<sequence length="195" mass="21866">MFIIAAFQQTVGIDEEPWSVVHQMHFWRMLPWSRHVNRQPQASVCSQGEGDMTWEALHLRLVLLLLASGSWVQSQKDELVWTIQDQVLSVKCPSAPLLGEHQNKTWSKPGYCLKLVTSTSPQVMAQSPPHFIWDNSAAGFFRVIVTEITKKSSGAYWCGIDRGPMKSITILKNISLVVTSTCLTALSWCCCVDSS</sequence>